<feature type="domain" description="Biotin-protein ligase N-terminal" evidence="2">
    <location>
        <begin position="212"/>
        <end position="310"/>
    </location>
</feature>
<organism evidence="4 5">
    <name type="scientific">Methanobacterium spitsbergense</name>
    <dbReference type="NCBI Taxonomy" id="2874285"/>
    <lineage>
        <taxon>Archaea</taxon>
        <taxon>Methanobacteriati</taxon>
        <taxon>Methanobacteriota</taxon>
        <taxon>Methanomada group</taxon>
        <taxon>Methanobacteria</taxon>
        <taxon>Methanobacteriales</taxon>
        <taxon>Methanobacteriaceae</taxon>
        <taxon>Methanobacterium</taxon>
    </lineage>
</organism>
<reference evidence="5" key="1">
    <citation type="journal article" date="2022" name="Microbiol. Resour. Announc.">
        <title>Draft Genome Sequence of a Methanogenic Archaeon from West Spitsbergen Permafrost.</title>
        <authorList>
            <person name="Trubitsyn V."/>
            <person name="Rivkina E."/>
            <person name="Shcherbakova V."/>
        </authorList>
    </citation>
    <scope>NUCLEOTIDE SEQUENCE [LARGE SCALE GENOMIC DNA]</scope>
    <source>
        <strain evidence="5">VT</strain>
    </source>
</reference>
<dbReference type="Gene3D" id="2.60.40.1220">
    <property type="match status" value="1"/>
</dbReference>
<dbReference type="InterPro" id="IPR014755">
    <property type="entry name" value="Cu-Rt/internalin_Ig-like"/>
</dbReference>
<dbReference type="Gene3D" id="3.40.50.880">
    <property type="match status" value="1"/>
</dbReference>
<dbReference type="Pfam" id="PF09825">
    <property type="entry name" value="BPL_N"/>
    <property type="match status" value="1"/>
</dbReference>
<protein>
    <submittedName>
        <fullName evidence="4">Ig-like domain-containing protein</fullName>
    </submittedName>
</protein>
<comment type="caution">
    <text evidence="4">The sequence shown here is derived from an EMBL/GenBank/DDBJ whole genome shotgun (WGS) entry which is preliminary data.</text>
</comment>
<dbReference type="InterPro" id="IPR029062">
    <property type="entry name" value="Class_I_gatase-like"/>
</dbReference>
<keyword evidence="1" id="KW-0732">Signal</keyword>
<gene>
    <name evidence="4" type="ORF">K8N75_10150</name>
</gene>
<accession>A0A8T5V085</accession>
<keyword evidence="5" id="KW-1185">Reference proteome</keyword>
<feature type="domain" description="SbsA Ig-like" evidence="3">
    <location>
        <begin position="49"/>
        <end position="140"/>
    </location>
</feature>
<evidence type="ECO:0000259" key="3">
    <source>
        <dbReference type="Pfam" id="PF13205"/>
    </source>
</evidence>
<sequence length="570" mass="61481">MFKYLVIWMFIKRGGGKIKRKLLLSVLLLFGMALLLNVNAVAATNGTTDNTIPEVTSIDPVDKAVVTNDKIIGVQFSEPVKYGNQWIELKNSYGQIKPIMKTISGNTLTITPKAPLAEGLTYNLILHTGSVKDLSGNSLSLYKSSLTVSRLSLAQMKDGISRAQNFYYSNNRLPTYVSYDTSKINITEFQKIIATQGLKINTSTQSTPKTIRVLIYNGKGAITSCVTGMKNALNSANINNLAHGYKFTYASSGIITPSVLTKYDLLVMPGGSSGRIYINSISSSAIKNFVYSGHGYLGICAGAYSGSQYVGGSGISYNGWGITPHVSSKVFNHEGNLLVSMTSSATQLLGSSGTLTLAHYNGPAMYGSGFTRFANYASGTNTGYAAIVGDTYGSGRSVLSGPHPELTPENPTLVAKLILWAVNVENTPTNTITPSQIGTAAKTVRAYYENNDKLPMYVTISGQQITMPGFLYLLTSSVINVNSGSSAAIALKTVGAPTAPKGTFSHGNLLKTEYIKIAENIRSYINTYKRAPNFIATSLGNIRYDSVIYMYSKLMNFYSTNQRLPNYVAI</sequence>
<evidence type="ECO:0000313" key="5">
    <source>
        <dbReference type="Proteomes" id="UP000825933"/>
    </source>
</evidence>
<proteinExistence type="predicted"/>
<dbReference type="RefSeq" id="WP_223791950.1">
    <property type="nucleotide sequence ID" value="NZ_JAIOUQ010000012.1"/>
</dbReference>
<dbReference type="Proteomes" id="UP000825933">
    <property type="component" value="Unassembled WGS sequence"/>
</dbReference>
<dbReference type="Pfam" id="PF13205">
    <property type="entry name" value="Big_5"/>
    <property type="match status" value="1"/>
</dbReference>
<dbReference type="InterPro" id="IPR032812">
    <property type="entry name" value="SbsA_Ig"/>
</dbReference>
<evidence type="ECO:0000313" key="4">
    <source>
        <dbReference type="EMBL" id="MBZ2166399.1"/>
    </source>
</evidence>
<dbReference type="Pfam" id="PF09373">
    <property type="entry name" value="PMBR"/>
    <property type="match status" value="2"/>
</dbReference>
<dbReference type="AlphaFoldDB" id="A0A8T5V085"/>
<dbReference type="EMBL" id="JAIOUQ010000012">
    <property type="protein sequence ID" value="MBZ2166399.1"/>
    <property type="molecule type" value="Genomic_DNA"/>
</dbReference>
<dbReference type="InterPro" id="IPR019197">
    <property type="entry name" value="Biotin-prot_ligase_N"/>
</dbReference>
<evidence type="ECO:0000256" key="1">
    <source>
        <dbReference type="ARBA" id="ARBA00022729"/>
    </source>
</evidence>
<evidence type="ECO:0000259" key="2">
    <source>
        <dbReference type="Pfam" id="PF09825"/>
    </source>
</evidence>
<dbReference type="SUPFAM" id="SSF52317">
    <property type="entry name" value="Class I glutamine amidotransferase-like"/>
    <property type="match status" value="1"/>
</dbReference>
<name>A0A8T5V085_9EURY</name>
<dbReference type="InterPro" id="IPR018975">
    <property type="entry name" value="Pseudomurein-binding_repeat"/>
</dbReference>